<dbReference type="EMBL" id="MN739043">
    <property type="protein sequence ID" value="QHS85383.1"/>
    <property type="molecule type" value="Genomic_DNA"/>
</dbReference>
<name>A0A6C0B1P1_9ZZZZ</name>
<dbReference type="AlphaFoldDB" id="A0A6C0B1P1"/>
<evidence type="ECO:0000313" key="1">
    <source>
        <dbReference type="EMBL" id="QHS85383.1"/>
    </source>
</evidence>
<protein>
    <submittedName>
        <fullName evidence="1">Uncharacterized protein</fullName>
    </submittedName>
</protein>
<reference evidence="1" key="1">
    <citation type="journal article" date="2020" name="Nature">
        <title>Giant virus diversity and host interactions through global metagenomics.</title>
        <authorList>
            <person name="Schulz F."/>
            <person name="Roux S."/>
            <person name="Paez-Espino D."/>
            <person name="Jungbluth S."/>
            <person name="Walsh D.A."/>
            <person name="Denef V.J."/>
            <person name="McMahon K.D."/>
            <person name="Konstantinidis K.T."/>
            <person name="Eloe-Fadrosh E.A."/>
            <person name="Kyrpides N.C."/>
            <person name="Woyke T."/>
        </authorList>
    </citation>
    <scope>NUCLEOTIDE SEQUENCE</scope>
    <source>
        <strain evidence="1">GVMAG-M-3300009182-78</strain>
    </source>
</reference>
<sequence length="151" mass="17931">MTTKHNARKETLCLLEENIKSKVLSGVKIPTKPQHKWRDVLDLIRRIITVIPAKQVELIRNLQQYSEMIRTDAPFVVKASYTRDMPFQTMRVHIGTIMEDHNVPIYNTRPYTINVCWQRHVIEVYHNIRYDSKMLSFPYECTNPCKDDLEK</sequence>
<proteinExistence type="predicted"/>
<organism evidence="1">
    <name type="scientific">viral metagenome</name>
    <dbReference type="NCBI Taxonomy" id="1070528"/>
    <lineage>
        <taxon>unclassified sequences</taxon>
        <taxon>metagenomes</taxon>
        <taxon>organismal metagenomes</taxon>
    </lineage>
</organism>
<accession>A0A6C0B1P1</accession>